<dbReference type="Proteomes" id="UP000179441">
    <property type="component" value="Unassembled WGS sequence"/>
</dbReference>
<dbReference type="SUPFAM" id="SSF46689">
    <property type="entry name" value="Homeodomain-like"/>
    <property type="match status" value="1"/>
</dbReference>
<evidence type="ECO:0000256" key="2">
    <source>
        <dbReference type="PROSITE-ProRule" id="PRU00335"/>
    </source>
</evidence>
<dbReference type="PROSITE" id="PS50977">
    <property type="entry name" value="HTH_TETR_2"/>
    <property type="match status" value="1"/>
</dbReference>
<dbReference type="InterPro" id="IPR001647">
    <property type="entry name" value="HTH_TetR"/>
</dbReference>
<evidence type="ECO:0000259" key="4">
    <source>
        <dbReference type="PROSITE" id="PS50977"/>
    </source>
</evidence>
<dbReference type="PANTHER" id="PTHR30055:SF223">
    <property type="entry name" value="HTH-TYPE TRANSCRIPTIONAL REGULATOR UIDR"/>
    <property type="match status" value="1"/>
</dbReference>
<evidence type="ECO:0000256" key="3">
    <source>
        <dbReference type="SAM" id="MobiDB-lite"/>
    </source>
</evidence>
<dbReference type="PANTHER" id="PTHR30055">
    <property type="entry name" value="HTH-TYPE TRANSCRIPTIONAL REGULATOR RUTR"/>
    <property type="match status" value="1"/>
</dbReference>
<dbReference type="InterPro" id="IPR050109">
    <property type="entry name" value="HTH-type_TetR-like_transc_reg"/>
</dbReference>
<feature type="DNA-binding region" description="H-T-H motif" evidence="2">
    <location>
        <begin position="45"/>
        <end position="64"/>
    </location>
</feature>
<gene>
    <name evidence="5" type="ORF">BKG84_17950</name>
</gene>
<dbReference type="GO" id="GO:0003700">
    <property type="term" value="F:DNA-binding transcription factor activity"/>
    <property type="evidence" value="ECO:0007669"/>
    <property type="project" value="TreeGrafter"/>
</dbReference>
<evidence type="ECO:0000313" key="6">
    <source>
        <dbReference type="Proteomes" id="UP000179441"/>
    </source>
</evidence>
<dbReference type="EMBL" id="MLIS01000001">
    <property type="protein sequence ID" value="OHU79990.1"/>
    <property type="molecule type" value="Genomic_DNA"/>
</dbReference>
<keyword evidence="1 2" id="KW-0238">DNA-binding</keyword>
<proteinExistence type="predicted"/>
<organism evidence="5 6">
    <name type="scientific">Mycobacteroides chelonae</name>
    <name type="common">Mycobacterium chelonae</name>
    <dbReference type="NCBI Taxonomy" id="1774"/>
    <lineage>
        <taxon>Bacteria</taxon>
        <taxon>Bacillati</taxon>
        <taxon>Actinomycetota</taxon>
        <taxon>Actinomycetes</taxon>
        <taxon>Mycobacteriales</taxon>
        <taxon>Mycobacteriaceae</taxon>
        <taxon>Mycobacteroides</taxon>
    </lineage>
</organism>
<feature type="region of interest" description="Disordered" evidence="3">
    <location>
        <begin position="1"/>
        <end position="22"/>
    </location>
</feature>
<dbReference type="RefSeq" id="WP_070952121.1">
    <property type="nucleotide sequence ID" value="NZ_CP050145.1"/>
</dbReference>
<dbReference type="GO" id="GO:0000976">
    <property type="term" value="F:transcription cis-regulatory region binding"/>
    <property type="evidence" value="ECO:0007669"/>
    <property type="project" value="TreeGrafter"/>
</dbReference>
<evidence type="ECO:0000313" key="5">
    <source>
        <dbReference type="EMBL" id="OHU79990.1"/>
    </source>
</evidence>
<keyword evidence="6" id="KW-1185">Reference proteome</keyword>
<dbReference type="Pfam" id="PF00440">
    <property type="entry name" value="TetR_N"/>
    <property type="match status" value="1"/>
</dbReference>
<protein>
    <submittedName>
        <fullName evidence="5">TetR family transcriptional regulator</fullName>
    </submittedName>
</protein>
<accession>A0A1S1M9N7</accession>
<feature type="domain" description="HTH tetR-type" evidence="4">
    <location>
        <begin position="22"/>
        <end position="82"/>
    </location>
</feature>
<evidence type="ECO:0000256" key="1">
    <source>
        <dbReference type="ARBA" id="ARBA00023125"/>
    </source>
</evidence>
<sequence length="221" mass="24268">MAVNTPSGRSRGRPARTPEQHEQMRARILAAAGAVYAKHGQRGTTVARIVTKAHLSRPTFYVFFDGTDDVITALVNHTQSQLNGRLYAVIAEPADPITQIVAAVDVYLDTTEEMGDAARVFHIEAHDPASSAHRLRQENEEVMVEMLRGRIIESGRPAPSSEAFRMLFGTLQAGSYRYLSTPGSDRREARAAMLRAAVALVGTPEDWRQAAERPDLFGQQG</sequence>
<dbReference type="AlphaFoldDB" id="A0A1S1M9N7"/>
<dbReference type="InterPro" id="IPR009057">
    <property type="entry name" value="Homeodomain-like_sf"/>
</dbReference>
<name>A0A1S1M9N7_MYCCH</name>
<dbReference type="Gene3D" id="1.10.357.10">
    <property type="entry name" value="Tetracycline Repressor, domain 2"/>
    <property type="match status" value="1"/>
</dbReference>
<comment type="caution">
    <text evidence="5">The sequence shown here is derived from an EMBL/GenBank/DDBJ whole genome shotgun (WGS) entry which is preliminary data.</text>
</comment>
<reference evidence="5 6" key="1">
    <citation type="submission" date="2016-10" db="EMBL/GenBank/DDBJ databases">
        <title>Evaluation of Human, Veterinary and Environmental Mycobacterium chelonae Isolates by Core Genome Phylogenomic Analysis, Targeted Gene Comparison, and Anti-microbial Susceptibility Patterns: A Tale of Mistaken Identities.</title>
        <authorList>
            <person name="Fogelson S.B."/>
            <person name="Camus A.C."/>
            <person name="Lorenz W."/>
            <person name="Vasireddy R."/>
            <person name="Vasireddy S."/>
            <person name="Smith T."/>
            <person name="Brown-Elliott B.A."/>
            <person name="Wallace R.J.Jr."/>
            <person name="Hasan N.A."/>
            <person name="Reischl U."/>
            <person name="Sanchez S."/>
        </authorList>
    </citation>
    <scope>NUCLEOTIDE SEQUENCE [LARGE SCALE GENOMIC DNA]</scope>
    <source>
        <strain evidence="5 6">15518</strain>
    </source>
</reference>